<dbReference type="InterPro" id="IPR004827">
    <property type="entry name" value="bZIP"/>
</dbReference>
<dbReference type="InterPro" id="IPR046347">
    <property type="entry name" value="bZIP_sf"/>
</dbReference>
<feature type="domain" description="BZIP" evidence="9">
    <location>
        <begin position="347"/>
        <end position="410"/>
    </location>
</feature>
<dbReference type="AlphaFoldDB" id="A0A9D4D427"/>
<organism evidence="10 11">
    <name type="scientific">Dreissena polymorpha</name>
    <name type="common">Zebra mussel</name>
    <name type="synonym">Mytilus polymorpha</name>
    <dbReference type="NCBI Taxonomy" id="45954"/>
    <lineage>
        <taxon>Eukaryota</taxon>
        <taxon>Metazoa</taxon>
        <taxon>Spiralia</taxon>
        <taxon>Lophotrochozoa</taxon>
        <taxon>Mollusca</taxon>
        <taxon>Bivalvia</taxon>
        <taxon>Autobranchia</taxon>
        <taxon>Heteroconchia</taxon>
        <taxon>Euheterodonta</taxon>
        <taxon>Imparidentia</taxon>
        <taxon>Neoheterodontei</taxon>
        <taxon>Myida</taxon>
        <taxon>Dreissenoidea</taxon>
        <taxon>Dreissenidae</taxon>
        <taxon>Dreissena</taxon>
    </lineage>
</organism>
<evidence type="ECO:0000313" key="11">
    <source>
        <dbReference type="Proteomes" id="UP000828390"/>
    </source>
</evidence>
<keyword evidence="2" id="KW-0805">Transcription regulation</keyword>
<evidence type="ECO:0000256" key="2">
    <source>
        <dbReference type="ARBA" id="ARBA00023015"/>
    </source>
</evidence>
<feature type="region of interest" description="Disordered" evidence="8">
    <location>
        <begin position="216"/>
        <end position="294"/>
    </location>
</feature>
<proteinExistence type="predicted"/>
<dbReference type="EMBL" id="JAIWYP010000011">
    <property type="protein sequence ID" value="KAH3738285.1"/>
    <property type="molecule type" value="Genomic_DNA"/>
</dbReference>
<keyword evidence="3" id="KW-0238">DNA-binding</keyword>
<accession>A0A9D4D427</accession>
<gene>
    <name evidence="10" type="ORF">DPMN_044918</name>
</gene>
<feature type="coiled-coil region" evidence="7">
    <location>
        <begin position="365"/>
        <end position="413"/>
    </location>
</feature>
<keyword evidence="7" id="KW-0175">Coiled coil</keyword>
<dbReference type="PANTHER" id="PTHR46004">
    <property type="entry name" value="CYCLIC AMP RESPONSE ELEMENT-BINDING PROTEIN A"/>
    <property type="match status" value="1"/>
</dbReference>
<dbReference type="PROSITE" id="PS00036">
    <property type="entry name" value="BZIP_BASIC"/>
    <property type="match status" value="1"/>
</dbReference>
<protein>
    <recommendedName>
        <fullName evidence="9">BZIP domain-containing protein</fullName>
    </recommendedName>
</protein>
<evidence type="ECO:0000256" key="6">
    <source>
        <dbReference type="ARBA" id="ARBA00023242"/>
    </source>
</evidence>
<dbReference type="Gene3D" id="1.20.5.170">
    <property type="match status" value="1"/>
</dbReference>
<dbReference type="GO" id="GO:0000981">
    <property type="term" value="F:DNA-binding transcription factor activity, RNA polymerase II-specific"/>
    <property type="evidence" value="ECO:0007669"/>
    <property type="project" value="TreeGrafter"/>
</dbReference>
<evidence type="ECO:0000313" key="10">
    <source>
        <dbReference type="EMBL" id="KAH3738285.1"/>
    </source>
</evidence>
<dbReference type="GO" id="GO:0035497">
    <property type="term" value="F:cAMP response element binding"/>
    <property type="evidence" value="ECO:0007669"/>
    <property type="project" value="TreeGrafter"/>
</dbReference>
<name>A0A9D4D427_DREPO</name>
<evidence type="ECO:0000256" key="4">
    <source>
        <dbReference type="ARBA" id="ARBA00023159"/>
    </source>
</evidence>
<dbReference type="SMART" id="SM00338">
    <property type="entry name" value="BRLZ"/>
    <property type="match status" value="1"/>
</dbReference>
<feature type="compositionally biased region" description="Low complexity" evidence="8">
    <location>
        <begin position="239"/>
        <end position="251"/>
    </location>
</feature>
<comment type="caution">
    <text evidence="10">The sequence shown here is derived from an EMBL/GenBank/DDBJ whole genome shotgun (WGS) entry which is preliminary data.</text>
</comment>
<reference evidence="10" key="2">
    <citation type="submission" date="2020-11" db="EMBL/GenBank/DDBJ databases">
        <authorList>
            <person name="McCartney M.A."/>
            <person name="Auch B."/>
            <person name="Kono T."/>
            <person name="Mallez S."/>
            <person name="Becker A."/>
            <person name="Gohl D.M."/>
            <person name="Silverstein K.A.T."/>
            <person name="Koren S."/>
            <person name="Bechman K.B."/>
            <person name="Herman A."/>
            <person name="Abrahante J.E."/>
            <person name="Garbe J."/>
        </authorList>
    </citation>
    <scope>NUCLEOTIDE SEQUENCE</scope>
    <source>
        <strain evidence="10">Duluth1</strain>
        <tissue evidence="10">Whole animal</tissue>
    </source>
</reference>
<keyword evidence="5" id="KW-0804">Transcription</keyword>
<dbReference type="FunFam" id="1.20.5.170:FF:000054">
    <property type="entry name" value="Cyclic AMP-responsive element-binding protein 3-like 2"/>
    <property type="match status" value="1"/>
</dbReference>
<comment type="subcellular location">
    <subcellularLocation>
        <location evidence="1">Nucleus</location>
    </subcellularLocation>
</comment>
<evidence type="ECO:0000256" key="3">
    <source>
        <dbReference type="ARBA" id="ARBA00023125"/>
    </source>
</evidence>
<feature type="compositionally biased region" description="Low complexity" evidence="8">
    <location>
        <begin position="273"/>
        <end position="294"/>
    </location>
</feature>
<dbReference type="Pfam" id="PF00170">
    <property type="entry name" value="bZIP_1"/>
    <property type="match status" value="1"/>
</dbReference>
<evidence type="ECO:0000256" key="7">
    <source>
        <dbReference type="SAM" id="Coils"/>
    </source>
</evidence>
<keyword evidence="4" id="KW-0010">Activator</keyword>
<evidence type="ECO:0000256" key="5">
    <source>
        <dbReference type="ARBA" id="ARBA00023163"/>
    </source>
</evidence>
<dbReference type="CDD" id="cd14689">
    <property type="entry name" value="bZIP_CREB3"/>
    <property type="match status" value="1"/>
</dbReference>
<dbReference type="PROSITE" id="PS50217">
    <property type="entry name" value="BZIP"/>
    <property type="match status" value="1"/>
</dbReference>
<evidence type="ECO:0000259" key="9">
    <source>
        <dbReference type="PROSITE" id="PS50217"/>
    </source>
</evidence>
<keyword evidence="6" id="KW-0539">Nucleus</keyword>
<keyword evidence="11" id="KW-1185">Reference proteome</keyword>
<evidence type="ECO:0000256" key="8">
    <source>
        <dbReference type="SAM" id="MobiDB-lite"/>
    </source>
</evidence>
<dbReference type="SUPFAM" id="SSF57959">
    <property type="entry name" value="Leucine zipper domain"/>
    <property type="match status" value="1"/>
</dbReference>
<reference evidence="10" key="1">
    <citation type="journal article" date="2019" name="bioRxiv">
        <title>The Genome of the Zebra Mussel, Dreissena polymorpha: A Resource for Invasive Species Research.</title>
        <authorList>
            <person name="McCartney M.A."/>
            <person name="Auch B."/>
            <person name="Kono T."/>
            <person name="Mallez S."/>
            <person name="Zhang Y."/>
            <person name="Obille A."/>
            <person name="Becker A."/>
            <person name="Abrahante J.E."/>
            <person name="Garbe J."/>
            <person name="Badalamenti J.P."/>
            <person name="Herman A."/>
            <person name="Mangelson H."/>
            <person name="Liachko I."/>
            <person name="Sullivan S."/>
            <person name="Sone E.D."/>
            <person name="Koren S."/>
            <person name="Silverstein K.A.T."/>
            <person name="Beckman K.B."/>
            <person name="Gohl D.M."/>
        </authorList>
    </citation>
    <scope>NUCLEOTIDE SEQUENCE</scope>
    <source>
        <strain evidence="10">Duluth1</strain>
        <tissue evidence="10">Whole animal</tissue>
    </source>
</reference>
<evidence type="ECO:0000256" key="1">
    <source>
        <dbReference type="ARBA" id="ARBA00004123"/>
    </source>
</evidence>
<sequence>MSRFELGHVWGEVVWRSGKLSRESTHPGCSHPQDFTKMDLLYGSDHKFNDLDEDMNELLDNDVFQSPSTTDSGPSYNMNDDWFDSFFVDPVLNDKMITDAAQPPHIKCEHSYSTMNDNSLSSSDELGDIGKIEDLESDLLIRNGALDLSMKTTSALKDIKQESLGHHDPLILTTTATPTVLTRTITVPKQQPTIILASSQGHSMLSERSFLSKFTVKTEPQDTSDNEVNVDTLPPTPPSSNNSDSDSCPSPHRSAPSSPVRHFPYSRPTDRGSSSYSSSSLSPTGSTRSYSSHSYYSSSQSETVDIVFQQIPTSGVLVLTEEEKRTLVSEGYPIPSKLPLTKQEEKNLKKIRRKIKNKISAQESRRKKKEYLEALEKRVESFSHENSELKKKVDTLENNNRSLMSQLQKLQSLVGKIPRPNGAVPQTGLMVLVLCFAVFMGSWSPSSLNVGYGVPKPNGLPVNMPFANPQLVKPAPLMGPHLAGAKVDAYCTPPMKSRVLMSLRGEQDDLNWYDIYGPSVPYAELDKETDPLQDLAHSAEYAPKASAIMASVVNDDDKLTHQEAEKVIEPSRIETAQVMSATKSVVNGEIIEVTVDGRFGHANTSRDEVLKSRVRVGDVAGELKMEGIVESADNI</sequence>
<dbReference type="PANTHER" id="PTHR46004:SF3">
    <property type="entry name" value="CYCLIC AMP RESPONSE ELEMENT-BINDING PROTEIN A"/>
    <property type="match status" value="1"/>
</dbReference>
<dbReference type="GO" id="GO:0005634">
    <property type="term" value="C:nucleus"/>
    <property type="evidence" value="ECO:0007669"/>
    <property type="project" value="UniProtKB-SubCell"/>
</dbReference>
<dbReference type="Proteomes" id="UP000828390">
    <property type="component" value="Unassembled WGS sequence"/>
</dbReference>